<keyword evidence="4" id="KW-1185">Reference proteome</keyword>
<comment type="caution">
    <text evidence="3">The sequence shown here is derived from an EMBL/GenBank/DDBJ whole genome shotgun (WGS) entry which is preliminary data.</text>
</comment>
<dbReference type="Gene3D" id="3.40.50.12780">
    <property type="entry name" value="N-terminal domain of ligase-like"/>
    <property type="match status" value="1"/>
</dbReference>
<organism evidence="3 4">
    <name type="scientific">Pseudomonas schmalbachii</name>
    <dbReference type="NCBI Taxonomy" id="2816993"/>
    <lineage>
        <taxon>Bacteria</taxon>
        <taxon>Pseudomonadati</taxon>
        <taxon>Pseudomonadota</taxon>
        <taxon>Gammaproteobacteria</taxon>
        <taxon>Pseudomonadales</taxon>
        <taxon>Pseudomonadaceae</taxon>
        <taxon>Pseudomonas</taxon>
    </lineage>
</organism>
<keyword evidence="3" id="KW-0436">Ligase</keyword>
<dbReference type="InterPro" id="IPR000873">
    <property type="entry name" value="AMP-dep_synth/lig_dom"/>
</dbReference>
<evidence type="ECO:0000313" key="3">
    <source>
        <dbReference type="EMBL" id="MBO3276088.1"/>
    </source>
</evidence>
<dbReference type="Pfam" id="PF00501">
    <property type="entry name" value="AMP-binding"/>
    <property type="match status" value="1"/>
</dbReference>
<gene>
    <name evidence="3" type="ORF">JFY56_12705</name>
</gene>
<dbReference type="Pfam" id="PF13193">
    <property type="entry name" value="AMP-binding_C"/>
    <property type="match status" value="1"/>
</dbReference>
<dbReference type="GO" id="GO:0016874">
    <property type="term" value="F:ligase activity"/>
    <property type="evidence" value="ECO:0007669"/>
    <property type="project" value="UniProtKB-KW"/>
</dbReference>
<dbReference type="Gene3D" id="3.30.300.30">
    <property type="match status" value="1"/>
</dbReference>
<dbReference type="SUPFAM" id="SSF56801">
    <property type="entry name" value="Acetyl-CoA synthetase-like"/>
    <property type="match status" value="1"/>
</dbReference>
<dbReference type="CDD" id="cd17631">
    <property type="entry name" value="FACL_FadD13-like"/>
    <property type="match status" value="1"/>
</dbReference>
<name>A0ABS3TSI8_9PSED</name>
<dbReference type="InterPro" id="IPR020845">
    <property type="entry name" value="AMP-binding_CS"/>
</dbReference>
<dbReference type="PANTHER" id="PTHR43767:SF1">
    <property type="entry name" value="NONRIBOSOMAL PEPTIDE SYNTHASE PES1 (EUROFUNG)-RELATED"/>
    <property type="match status" value="1"/>
</dbReference>
<dbReference type="InterPro" id="IPR042099">
    <property type="entry name" value="ANL_N_sf"/>
</dbReference>
<sequence>MNLTHGLHISMLTQPDAVATLFGERRRTYRQLGERVARLAGGLRQLGVQSGERIGMLALNSDRYQEYMLAGWWLGAVLNPVNTRWSVPEIVYSLDDCDTRYLIVDDHHLPMIEGILATARHKPLLIHAGDGEAPAGMHSFERLIAGSEPVEDASDGGEALAVIMYTGGTTGLPKGVMMSHRVLWSAMMMRMSTVSTPRDSLALVTSPMFHVAGMAYVAGRLMAGAPSAYIPGFEPTLVLDTIQRERITEAILVPTMLQMLLAHPRFAEYDLGSLRRISYGASPINAATLEKAMEMLPAGVEFLHAYGMTESCGVASLNPPENHGAEGRASGLYRSAGRAVYGLHLKIADEQGNEVPRGEVGEVLLKGPSVMLGYWNKPEETAKALRNGWFCTGDAAYMNEDGYIFIVDRVKDMIVTGGENVYSAEVESALSRHPAVAMCAVIGIPSEEWGEAVHAVVTLKPGATASEDELRAHCREFIASYKCPKSVEFRDSMPLSGAAKILKRDLREPYWKGRTRAIN</sequence>
<evidence type="ECO:0000259" key="2">
    <source>
        <dbReference type="Pfam" id="PF13193"/>
    </source>
</evidence>
<dbReference type="PANTHER" id="PTHR43767">
    <property type="entry name" value="LONG-CHAIN-FATTY-ACID--COA LIGASE"/>
    <property type="match status" value="1"/>
</dbReference>
<dbReference type="EMBL" id="JAELYA010000004">
    <property type="protein sequence ID" value="MBO3276088.1"/>
    <property type="molecule type" value="Genomic_DNA"/>
</dbReference>
<dbReference type="InterPro" id="IPR025110">
    <property type="entry name" value="AMP-bd_C"/>
</dbReference>
<dbReference type="InterPro" id="IPR050237">
    <property type="entry name" value="ATP-dep_AMP-bd_enzyme"/>
</dbReference>
<proteinExistence type="predicted"/>
<dbReference type="PROSITE" id="PS00455">
    <property type="entry name" value="AMP_BINDING"/>
    <property type="match status" value="1"/>
</dbReference>
<dbReference type="NCBIfam" id="NF004837">
    <property type="entry name" value="PRK06187.1"/>
    <property type="match status" value="1"/>
</dbReference>
<dbReference type="Proteomes" id="UP000669060">
    <property type="component" value="Unassembled WGS sequence"/>
</dbReference>
<feature type="domain" description="AMP-dependent synthetase/ligase" evidence="1">
    <location>
        <begin position="13"/>
        <end position="375"/>
    </location>
</feature>
<reference evidence="3 4" key="1">
    <citation type="submission" date="2020-12" db="EMBL/GenBank/DDBJ databases">
        <title>Pseudomonas schmalbachii sp. nov. isolated from millipede gut.</title>
        <authorList>
            <person name="Shelomi M."/>
        </authorList>
    </citation>
    <scope>NUCLEOTIDE SEQUENCE [LARGE SCALE GENOMIC DNA]</scope>
    <source>
        <strain evidence="3 4">Milli4</strain>
    </source>
</reference>
<evidence type="ECO:0000259" key="1">
    <source>
        <dbReference type="Pfam" id="PF00501"/>
    </source>
</evidence>
<feature type="domain" description="AMP-binding enzyme C-terminal" evidence="2">
    <location>
        <begin position="425"/>
        <end position="500"/>
    </location>
</feature>
<protein>
    <submittedName>
        <fullName evidence="3">Long-chain-fatty-acid--CoA ligase</fullName>
    </submittedName>
</protein>
<dbReference type="RefSeq" id="WP_208314115.1">
    <property type="nucleotide sequence ID" value="NZ_JAELYA010000004.1"/>
</dbReference>
<dbReference type="InterPro" id="IPR045851">
    <property type="entry name" value="AMP-bd_C_sf"/>
</dbReference>
<evidence type="ECO:0000313" key="4">
    <source>
        <dbReference type="Proteomes" id="UP000669060"/>
    </source>
</evidence>
<accession>A0ABS3TSI8</accession>